<organism evidence="1 2">
    <name type="scientific">Smallanthus sonchifolius</name>
    <dbReference type="NCBI Taxonomy" id="185202"/>
    <lineage>
        <taxon>Eukaryota</taxon>
        <taxon>Viridiplantae</taxon>
        <taxon>Streptophyta</taxon>
        <taxon>Embryophyta</taxon>
        <taxon>Tracheophyta</taxon>
        <taxon>Spermatophyta</taxon>
        <taxon>Magnoliopsida</taxon>
        <taxon>eudicotyledons</taxon>
        <taxon>Gunneridae</taxon>
        <taxon>Pentapetalae</taxon>
        <taxon>asterids</taxon>
        <taxon>campanulids</taxon>
        <taxon>Asterales</taxon>
        <taxon>Asteraceae</taxon>
        <taxon>Asteroideae</taxon>
        <taxon>Heliantheae alliance</taxon>
        <taxon>Millerieae</taxon>
        <taxon>Smallanthus</taxon>
    </lineage>
</organism>
<proteinExistence type="predicted"/>
<comment type="caution">
    <text evidence="1">The sequence shown here is derived from an EMBL/GenBank/DDBJ whole genome shotgun (WGS) entry which is preliminary data.</text>
</comment>
<protein>
    <submittedName>
        <fullName evidence="1">Uncharacterized protein</fullName>
    </submittedName>
</protein>
<name>A0ACB9J6Q8_9ASTR</name>
<reference evidence="2" key="1">
    <citation type="journal article" date="2022" name="Mol. Ecol. Resour.">
        <title>The genomes of chicory, endive, great burdock and yacon provide insights into Asteraceae palaeo-polyploidization history and plant inulin production.</title>
        <authorList>
            <person name="Fan W."/>
            <person name="Wang S."/>
            <person name="Wang H."/>
            <person name="Wang A."/>
            <person name="Jiang F."/>
            <person name="Liu H."/>
            <person name="Zhao H."/>
            <person name="Xu D."/>
            <person name="Zhang Y."/>
        </authorList>
    </citation>
    <scope>NUCLEOTIDE SEQUENCE [LARGE SCALE GENOMIC DNA]</scope>
    <source>
        <strain evidence="2">cv. Yunnan</strain>
    </source>
</reference>
<reference evidence="1 2" key="2">
    <citation type="journal article" date="2022" name="Mol. Ecol. Resour.">
        <title>The genomes of chicory, endive, great burdock and yacon provide insights into Asteraceae paleo-polyploidization history and plant inulin production.</title>
        <authorList>
            <person name="Fan W."/>
            <person name="Wang S."/>
            <person name="Wang H."/>
            <person name="Wang A."/>
            <person name="Jiang F."/>
            <person name="Liu H."/>
            <person name="Zhao H."/>
            <person name="Xu D."/>
            <person name="Zhang Y."/>
        </authorList>
    </citation>
    <scope>NUCLEOTIDE SEQUENCE [LARGE SCALE GENOMIC DNA]</scope>
    <source>
        <strain evidence="2">cv. Yunnan</strain>
        <tissue evidence="1">Leaves</tissue>
    </source>
</reference>
<dbReference type="EMBL" id="CM042022">
    <property type="protein sequence ID" value="KAI3816204.1"/>
    <property type="molecule type" value="Genomic_DNA"/>
</dbReference>
<dbReference type="Proteomes" id="UP001056120">
    <property type="component" value="Linkage Group LG05"/>
</dbReference>
<evidence type="ECO:0000313" key="1">
    <source>
        <dbReference type="EMBL" id="KAI3816204.1"/>
    </source>
</evidence>
<gene>
    <name evidence="1" type="ORF">L1987_15895</name>
</gene>
<accession>A0ACB9J6Q8</accession>
<sequence length="175" mass="18440">MGKPNGQPLKDATVKQSIGSLINGLSSKPSNGNAVCHLDLNHVETKLEVHDKKGSAKKGKLKKEAANQGCVAESGSGHGSGLILMSCLNCYLHVMVCDANPKCPKCHKGDGLLDMTDEAVDDPFGVDGIIWESGKVNGVPGSPFGRMPATVRNESEARATPDAENDREGTHTAHR</sequence>
<evidence type="ECO:0000313" key="2">
    <source>
        <dbReference type="Proteomes" id="UP001056120"/>
    </source>
</evidence>
<keyword evidence="2" id="KW-1185">Reference proteome</keyword>